<keyword evidence="2" id="KW-1003">Cell membrane</keyword>
<evidence type="ECO:0000313" key="12">
    <source>
        <dbReference type="Proteomes" id="UP000694888"/>
    </source>
</evidence>
<dbReference type="PROSITE" id="PS50262">
    <property type="entry name" value="G_PROTEIN_RECEP_F1_2"/>
    <property type="match status" value="1"/>
</dbReference>
<evidence type="ECO:0000256" key="6">
    <source>
        <dbReference type="ARBA" id="ARBA00023136"/>
    </source>
</evidence>
<organism evidence="12 13">
    <name type="scientific">Aplysia californica</name>
    <name type="common">California sea hare</name>
    <dbReference type="NCBI Taxonomy" id="6500"/>
    <lineage>
        <taxon>Eukaryota</taxon>
        <taxon>Metazoa</taxon>
        <taxon>Spiralia</taxon>
        <taxon>Lophotrochozoa</taxon>
        <taxon>Mollusca</taxon>
        <taxon>Gastropoda</taxon>
        <taxon>Heterobranchia</taxon>
        <taxon>Euthyneura</taxon>
        <taxon>Tectipleura</taxon>
        <taxon>Aplysiida</taxon>
        <taxon>Aplysioidea</taxon>
        <taxon>Aplysiidae</taxon>
        <taxon>Aplysia</taxon>
    </lineage>
</organism>
<dbReference type="GeneID" id="101855619"/>
<protein>
    <submittedName>
        <fullName evidence="13">Melatonin receptor type 1C-like</fullName>
    </submittedName>
</protein>
<evidence type="ECO:0000256" key="3">
    <source>
        <dbReference type="ARBA" id="ARBA00022692"/>
    </source>
</evidence>
<dbReference type="InterPro" id="IPR017452">
    <property type="entry name" value="GPCR_Rhodpsn_7TM"/>
</dbReference>
<keyword evidence="3 10" id="KW-0812">Transmembrane</keyword>
<dbReference type="Pfam" id="PF00001">
    <property type="entry name" value="7tm_1"/>
    <property type="match status" value="1"/>
</dbReference>
<evidence type="ECO:0000313" key="13">
    <source>
        <dbReference type="RefSeq" id="XP_005113183.1"/>
    </source>
</evidence>
<evidence type="ECO:0000256" key="9">
    <source>
        <dbReference type="SAM" id="MobiDB-lite"/>
    </source>
</evidence>
<dbReference type="RefSeq" id="XP_005113183.1">
    <property type="nucleotide sequence ID" value="XM_005113126.3"/>
</dbReference>
<sequence length="389" mass="43328">MASSFNDVLISGQDATNYSINFSQSLGNSSDVGGGSNLSSQDRPSSTALHIGAVVMLIALLWGLFGNILTSFVILTNKDLKSTTNVFIVSLCINDILNLGINNMIVLISYFMMEWTMGLAICEMVMHFTVLFMGSSLWHTGLISIHRLIVVCFNNFYKKISKKAYTIFVLSFARIVPVLFIITPHLGRMSQFQPKLIRCLARKEFGLYTMLVSVTLQMLPSIVLIVCYIAIFIKVFRSSSAIRATRKREWLRREIQVTKMFGMVFLLIIIGYLPYGIVRFIDRKLELSADFYVGISVVYAVANSCNPIIYGVMDRKIRRYCFRALGLEESCMRSDQQMKKNISLRTNGEPEMATETAAVSTPGRTVAPTATTVAPTTSASSSLPPPCQV</sequence>
<feature type="transmembrane region" description="Helical" evidence="10">
    <location>
        <begin position="87"/>
        <end position="113"/>
    </location>
</feature>
<name>A0ABM0KAW8_APLCA</name>
<dbReference type="Proteomes" id="UP000694888">
    <property type="component" value="Unplaced"/>
</dbReference>
<proteinExistence type="predicted"/>
<evidence type="ECO:0000256" key="5">
    <source>
        <dbReference type="ARBA" id="ARBA00023040"/>
    </source>
</evidence>
<evidence type="ECO:0000256" key="10">
    <source>
        <dbReference type="SAM" id="Phobius"/>
    </source>
</evidence>
<dbReference type="PANTHER" id="PTHR24228">
    <property type="entry name" value="B2 BRADYKININ RECEPTOR/ANGIOTENSIN II RECEPTOR"/>
    <property type="match status" value="1"/>
</dbReference>
<reference evidence="13" key="1">
    <citation type="submission" date="2025-08" db="UniProtKB">
        <authorList>
            <consortium name="RefSeq"/>
        </authorList>
    </citation>
    <scope>IDENTIFICATION</scope>
</reference>
<accession>A0ABM0KAW8</accession>
<dbReference type="PANTHER" id="PTHR24228:SF74">
    <property type="entry name" value="G-PROTEIN COUPLED RECEPTORS FAMILY 1 PROFILE DOMAIN-CONTAINING PROTEIN"/>
    <property type="match status" value="1"/>
</dbReference>
<keyword evidence="8" id="KW-0807">Transducer</keyword>
<evidence type="ECO:0000256" key="2">
    <source>
        <dbReference type="ARBA" id="ARBA00022475"/>
    </source>
</evidence>
<keyword evidence="4 10" id="KW-1133">Transmembrane helix</keyword>
<feature type="transmembrane region" description="Helical" evidence="10">
    <location>
        <begin position="125"/>
        <end position="153"/>
    </location>
</feature>
<evidence type="ECO:0000259" key="11">
    <source>
        <dbReference type="PROSITE" id="PS50262"/>
    </source>
</evidence>
<feature type="transmembrane region" description="Helical" evidence="10">
    <location>
        <begin position="289"/>
        <end position="313"/>
    </location>
</feature>
<keyword evidence="12" id="KW-1185">Reference proteome</keyword>
<keyword evidence="5" id="KW-0297">G-protein coupled receptor</keyword>
<evidence type="ECO:0000256" key="8">
    <source>
        <dbReference type="ARBA" id="ARBA00023224"/>
    </source>
</evidence>
<dbReference type="InterPro" id="IPR000276">
    <property type="entry name" value="GPCR_Rhodpsn"/>
</dbReference>
<dbReference type="CDD" id="cd00637">
    <property type="entry name" value="7tm_classA_rhodopsin-like"/>
    <property type="match status" value="1"/>
</dbReference>
<keyword evidence="7" id="KW-0675">Receptor</keyword>
<gene>
    <name evidence="13" type="primary">LOC101855619</name>
</gene>
<feature type="domain" description="G-protein coupled receptors family 1 profile" evidence="11">
    <location>
        <begin position="66"/>
        <end position="310"/>
    </location>
</feature>
<feature type="region of interest" description="Disordered" evidence="9">
    <location>
        <begin position="343"/>
        <end position="389"/>
    </location>
</feature>
<dbReference type="PRINTS" id="PR00237">
    <property type="entry name" value="GPCRRHODOPSN"/>
</dbReference>
<evidence type="ECO:0000256" key="4">
    <source>
        <dbReference type="ARBA" id="ARBA00022989"/>
    </source>
</evidence>
<feature type="transmembrane region" description="Helical" evidence="10">
    <location>
        <begin position="257"/>
        <end position="277"/>
    </location>
</feature>
<dbReference type="Gene3D" id="1.20.1070.10">
    <property type="entry name" value="Rhodopsin 7-helix transmembrane proteins"/>
    <property type="match status" value="1"/>
</dbReference>
<feature type="compositionally biased region" description="Low complexity" evidence="9">
    <location>
        <begin position="365"/>
        <end position="382"/>
    </location>
</feature>
<feature type="transmembrane region" description="Helical" evidence="10">
    <location>
        <begin position="207"/>
        <end position="236"/>
    </location>
</feature>
<feature type="transmembrane region" description="Helical" evidence="10">
    <location>
        <begin position="48"/>
        <end position="75"/>
    </location>
</feature>
<dbReference type="SUPFAM" id="SSF81321">
    <property type="entry name" value="Family A G protein-coupled receptor-like"/>
    <property type="match status" value="1"/>
</dbReference>
<comment type="subcellular location">
    <subcellularLocation>
        <location evidence="1">Cell membrane</location>
        <topology evidence="1">Multi-pass membrane protein</topology>
    </subcellularLocation>
</comment>
<evidence type="ECO:0000256" key="7">
    <source>
        <dbReference type="ARBA" id="ARBA00023170"/>
    </source>
</evidence>
<evidence type="ECO:0000256" key="1">
    <source>
        <dbReference type="ARBA" id="ARBA00004651"/>
    </source>
</evidence>
<feature type="transmembrane region" description="Helical" evidence="10">
    <location>
        <begin position="165"/>
        <end position="187"/>
    </location>
</feature>
<keyword evidence="6 10" id="KW-0472">Membrane</keyword>